<dbReference type="PROSITE" id="PS50011">
    <property type="entry name" value="PROTEIN_KINASE_DOM"/>
    <property type="match status" value="1"/>
</dbReference>
<reference evidence="10 11" key="1">
    <citation type="journal article" date="2023" name="Elife">
        <title>Identification of key yeast species and microbe-microbe interactions impacting larval growth of Drosophila in the wild.</title>
        <authorList>
            <person name="Mure A."/>
            <person name="Sugiura Y."/>
            <person name="Maeda R."/>
            <person name="Honda K."/>
            <person name="Sakurai N."/>
            <person name="Takahashi Y."/>
            <person name="Watada M."/>
            <person name="Katoh T."/>
            <person name="Gotoh A."/>
            <person name="Gotoh Y."/>
            <person name="Taniguchi I."/>
            <person name="Nakamura K."/>
            <person name="Hayashi T."/>
            <person name="Katayama T."/>
            <person name="Uemura T."/>
            <person name="Hattori Y."/>
        </authorList>
    </citation>
    <scope>NUCLEOTIDE SEQUENCE [LARGE SCALE GENOMIC DNA]</scope>
    <source>
        <strain evidence="10 11">KH-74</strain>
    </source>
</reference>
<dbReference type="InterPro" id="IPR011009">
    <property type="entry name" value="Kinase-like_dom_sf"/>
</dbReference>
<evidence type="ECO:0000256" key="1">
    <source>
        <dbReference type="ARBA" id="ARBA00006529"/>
    </source>
</evidence>
<proteinExistence type="inferred from homology"/>
<evidence type="ECO:0000256" key="3">
    <source>
        <dbReference type="ARBA" id="ARBA00022679"/>
    </source>
</evidence>
<gene>
    <name evidence="10" type="ORF">DAKH74_025640</name>
</gene>
<sequence>MSSSKNDKTQGRPSPRKYANATASHSTSNIPTSDGLTSPLSNPQLRSTPSLTRLRSASNAREVSPTHYFQRKTSANTATPGLPFIESSSSQNRSRSHSGAFDDPIFKVPQQSMSGHSSRRPSVPNNVHGLDSATILNLPKLSLQKLQNQSSGGTPVKSEANESHGSPDTISASSMTPERRSIANASMESPVHSSKNSTSTSSLQDRTPVLQQRSSPEDIYGSSANMSSRPNISTSKMLSSQRLFERQYILNEKKYLEGMKKLITDDDYYTRTINFGEFQLEDDESNDNENDSQRGSDDLNDLHEVNNDSFIGTPDYNNSINSRRHHSNGLRGPSDINTKVFYDINPNSINSAYIFHKLKWLSGEYPENKFVQGLLDELNTKLNNEKASPKSQESLSETIHSLFQQREVSERFEWLTMLTNVLKGDIVRSEKTKLAKEKNNIDTNYQYADNIWLELRAWMNGRTKEEQERSLKVLRDNSDAFFEEVMKFQVADGVSRPDSEIIVDDLLHKYYKIVNFWPNVRKLNIEKPITNTIAFNRRIDALISWQNALWNYKSKKKLLEEWIGIRDLAKLFTDELASKRRIFTEQLIKERDIETIFQKKIFFPLAPGILKAKIFYLNNKELIDEMRLVYSNEELSCLLLFPIKLIKEIIILRIEYAKRLQNPTMMMVDQMVEDFTAYIRLAVQLKATLLDYYLDWPFATDIDEGFDKTVVDAIHYLFVLVQLKILDNSEKMYKSFREPEVLLKYWEELKNVGPYINGSAVVIANGFTRLTLRLLQRLNTYMSFHDKSSEEAEKSGDAEKWLSHTLDNLGSMKRKLNRFTNLISKAFENSISFKINDYDKLLDSLEKSGHFLIYTGGELEDNGVYLIGSHELLGIEDDDLMKIINSSDIGSDLIPKLNIENSLSIYNALQVQRDPDIPLNKDIDIDGVPYHNIGAFPEVADDYQEATKTHMKTHNINKINKRINKNYSTSKRSKTLPLNSSPVEDAERELFELEIRLHTLGYVLVLVPGQPVLWKGETYNLSKTNPISYSEFGPKKYGMNTVTLINQGSCCALEYQFDRLQQYTLDALTFTEKRCLVENVNLSLGKIDKMHYTCTYNILQSYPSIVSNFKKICNKKDLLNGVFLFARDFCNGILSNNRYGSEKRSIIVLLMVKLSLRWLTYLVDDCDPTDPKTFRWCVTAMEFTLQMITGLNILTLDDDQFTSLKQKIAACMSLMISHFDVMGARASEVENIHQQTRANFEVVDDYDVDAMLQANSQLRLKSIDQLEETLRVNPHQIGKVLDDKVITDKYLTSLASSISNVSIRWQKRKFIGGGTFGAVYSAVNLDNGDILAVKEIKIQDSKTMEKIFPSIKEEMSVLEMMNHPNIIQYYGVEVHRDKVNIFMEFCEGGSLASLLEHGRIEDEMVTQIYTLELLEGLAYLHESGIVHRDIKPENILLDFNGIIKYVDFGAARKIIKNGTMRTADEPSEKIDVDETSTEGSETTNKYKNAEGNMQNMIGTPMYMAPEAITGAKEKGRFGADDIWSLGCVVLEMITGRRPWANLDNEWAVMYHVAAGQLPQFPNPDEVSVEGMNFLKRCLVQDPNKRATAFELLMDPWIVEIRNIAFGNADPPKSEDEEK</sequence>
<dbReference type="EMBL" id="BTGD01000006">
    <property type="protein sequence ID" value="GMM55948.1"/>
    <property type="molecule type" value="Genomic_DNA"/>
</dbReference>
<evidence type="ECO:0000256" key="6">
    <source>
        <dbReference type="ARBA" id="ARBA00022840"/>
    </source>
</evidence>
<feature type="region of interest" description="Disordered" evidence="8">
    <location>
        <begin position="1465"/>
        <end position="1486"/>
    </location>
</feature>
<dbReference type="PROSITE" id="PS00107">
    <property type="entry name" value="PROTEIN_KINASE_ATP"/>
    <property type="match status" value="1"/>
</dbReference>
<feature type="compositionally biased region" description="Polar residues" evidence="8">
    <location>
        <begin position="21"/>
        <end position="61"/>
    </location>
</feature>
<dbReference type="SMART" id="SM00220">
    <property type="entry name" value="S_TKc"/>
    <property type="match status" value="1"/>
</dbReference>
<feature type="compositionally biased region" description="Basic and acidic residues" evidence="8">
    <location>
        <begin position="1"/>
        <end position="10"/>
    </location>
</feature>
<feature type="compositionally biased region" description="Polar residues" evidence="8">
    <location>
        <begin position="222"/>
        <end position="234"/>
    </location>
</feature>
<keyword evidence="11" id="KW-1185">Reference proteome</keyword>
<dbReference type="GO" id="GO:0038066">
    <property type="term" value="P:p38MAPK cascade"/>
    <property type="evidence" value="ECO:0007669"/>
    <property type="project" value="TreeGrafter"/>
</dbReference>
<comment type="similarity">
    <text evidence="1">Belongs to the protein kinase superfamily. STE Ser/Thr protein kinase family. MAP kinase kinase kinase subfamily.</text>
</comment>
<evidence type="ECO:0000256" key="8">
    <source>
        <dbReference type="SAM" id="MobiDB-lite"/>
    </source>
</evidence>
<dbReference type="InterPro" id="IPR017441">
    <property type="entry name" value="Protein_kinase_ATP_BS"/>
</dbReference>
<feature type="region of interest" description="Disordered" evidence="8">
    <location>
        <begin position="146"/>
        <end position="234"/>
    </location>
</feature>
<dbReference type="SUPFAM" id="SSF56112">
    <property type="entry name" value="Protein kinase-like (PK-like)"/>
    <property type="match status" value="1"/>
</dbReference>
<accession>A0AAV5RZC0</accession>
<dbReference type="PIRSF" id="PIRSF037579">
    <property type="entry name" value="MAPKKK_SSK22"/>
    <property type="match status" value="1"/>
</dbReference>
<dbReference type="InterPro" id="IPR008271">
    <property type="entry name" value="Ser/Thr_kinase_AS"/>
</dbReference>
<feature type="compositionally biased region" description="Acidic residues" evidence="8">
    <location>
        <begin position="280"/>
        <end position="290"/>
    </location>
</feature>
<dbReference type="Proteomes" id="UP001377567">
    <property type="component" value="Unassembled WGS sequence"/>
</dbReference>
<dbReference type="Gene3D" id="1.10.510.10">
    <property type="entry name" value="Transferase(Phosphotransferase) domain 1"/>
    <property type="match status" value="1"/>
</dbReference>
<feature type="compositionally biased region" description="Polar residues" evidence="8">
    <location>
        <begin position="1477"/>
        <end position="1486"/>
    </location>
</feature>
<dbReference type="PANTHER" id="PTHR48016">
    <property type="entry name" value="MAP KINASE KINASE KINASE SSK2-RELATED-RELATED"/>
    <property type="match status" value="1"/>
</dbReference>
<dbReference type="InterPro" id="IPR000719">
    <property type="entry name" value="Prot_kinase_dom"/>
</dbReference>
<feature type="domain" description="Protein kinase" evidence="9">
    <location>
        <begin position="1305"/>
        <end position="1597"/>
    </location>
</feature>
<feature type="compositionally biased region" description="Basic and acidic residues" evidence="8">
    <location>
        <begin position="291"/>
        <end position="306"/>
    </location>
</feature>
<evidence type="ECO:0000256" key="2">
    <source>
        <dbReference type="ARBA" id="ARBA00022527"/>
    </source>
</evidence>
<feature type="region of interest" description="Disordered" evidence="8">
    <location>
        <begin position="280"/>
        <end position="331"/>
    </location>
</feature>
<evidence type="ECO:0000256" key="4">
    <source>
        <dbReference type="ARBA" id="ARBA00022741"/>
    </source>
</evidence>
<keyword evidence="6 7" id="KW-0067">ATP-binding</keyword>
<evidence type="ECO:0000259" key="9">
    <source>
        <dbReference type="PROSITE" id="PS50011"/>
    </source>
</evidence>
<dbReference type="PANTHER" id="PTHR48016:SF32">
    <property type="entry name" value="MITOGEN-ACTIVATED PROTEIN KINASE KINASE KINASE 4"/>
    <property type="match status" value="1"/>
</dbReference>
<dbReference type="CDD" id="cd06626">
    <property type="entry name" value="STKc_MEKK4"/>
    <property type="match status" value="1"/>
</dbReference>
<feature type="binding site" evidence="7">
    <location>
        <position position="1334"/>
    </location>
    <ligand>
        <name>ATP</name>
        <dbReference type="ChEBI" id="CHEBI:30616"/>
    </ligand>
</feature>
<organism evidence="10 11">
    <name type="scientific">Maudiozyma humilis</name>
    <name type="common">Sour dough yeast</name>
    <name type="synonym">Kazachstania humilis</name>
    <dbReference type="NCBI Taxonomy" id="51915"/>
    <lineage>
        <taxon>Eukaryota</taxon>
        <taxon>Fungi</taxon>
        <taxon>Dikarya</taxon>
        <taxon>Ascomycota</taxon>
        <taxon>Saccharomycotina</taxon>
        <taxon>Saccharomycetes</taxon>
        <taxon>Saccharomycetales</taxon>
        <taxon>Saccharomycetaceae</taxon>
        <taxon>Maudiozyma</taxon>
    </lineage>
</organism>
<evidence type="ECO:0000313" key="11">
    <source>
        <dbReference type="Proteomes" id="UP001377567"/>
    </source>
</evidence>
<feature type="compositionally biased region" description="Polar residues" evidence="8">
    <location>
        <begin position="203"/>
        <end position="214"/>
    </location>
</feature>
<dbReference type="PROSITE" id="PS00108">
    <property type="entry name" value="PROTEIN_KINASE_ST"/>
    <property type="match status" value="1"/>
</dbReference>
<keyword evidence="2" id="KW-0723">Serine/threonine-protein kinase</keyword>
<evidence type="ECO:0000313" key="10">
    <source>
        <dbReference type="EMBL" id="GMM55948.1"/>
    </source>
</evidence>
<feature type="compositionally biased region" description="Low complexity" evidence="8">
    <location>
        <begin position="193"/>
        <end position="202"/>
    </location>
</feature>
<feature type="region of interest" description="Disordered" evidence="8">
    <location>
        <begin position="1"/>
        <end position="130"/>
    </location>
</feature>
<keyword evidence="3" id="KW-0808">Transferase</keyword>
<dbReference type="GO" id="GO:0005737">
    <property type="term" value="C:cytoplasm"/>
    <property type="evidence" value="ECO:0007669"/>
    <property type="project" value="InterPro"/>
</dbReference>
<comment type="caution">
    <text evidence="10">The sequence shown here is derived from an EMBL/GenBank/DDBJ whole genome shotgun (WGS) entry which is preliminary data.</text>
</comment>
<dbReference type="GO" id="GO:0051403">
    <property type="term" value="P:stress-activated MAPK cascade"/>
    <property type="evidence" value="ECO:0007669"/>
    <property type="project" value="InterPro"/>
</dbReference>
<feature type="compositionally biased region" description="Polar residues" evidence="8">
    <location>
        <begin position="163"/>
        <end position="176"/>
    </location>
</feature>
<dbReference type="Pfam" id="PF00069">
    <property type="entry name" value="Pkinase"/>
    <property type="match status" value="1"/>
</dbReference>
<evidence type="ECO:0000256" key="5">
    <source>
        <dbReference type="ARBA" id="ARBA00022777"/>
    </source>
</evidence>
<dbReference type="InterPro" id="IPR050538">
    <property type="entry name" value="MAP_kinase_kinase_kinase"/>
</dbReference>
<dbReference type="InterPro" id="IPR017240">
    <property type="entry name" value="MAPKKK_Ssk2/Ssk22"/>
</dbReference>
<keyword evidence="4 7" id="KW-0547">Nucleotide-binding</keyword>
<protein>
    <recommendedName>
        <fullName evidence="9">Protein kinase domain-containing protein</fullName>
    </recommendedName>
</protein>
<keyword evidence="5" id="KW-0418">Kinase</keyword>
<dbReference type="GO" id="GO:0004709">
    <property type="term" value="F:MAP kinase kinase kinase activity"/>
    <property type="evidence" value="ECO:0007669"/>
    <property type="project" value="InterPro"/>
</dbReference>
<evidence type="ECO:0000256" key="7">
    <source>
        <dbReference type="PROSITE-ProRule" id="PRU10141"/>
    </source>
</evidence>
<name>A0AAV5RZC0_MAUHU</name>
<dbReference type="GO" id="GO:0005524">
    <property type="term" value="F:ATP binding"/>
    <property type="evidence" value="ECO:0007669"/>
    <property type="project" value="UniProtKB-UniRule"/>
</dbReference>